<evidence type="ECO:0000313" key="1">
    <source>
        <dbReference type="EMBL" id="PQA93449.1"/>
    </source>
</evidence>
<dbReference type="EMBL" id="MUGO01000013">
    <property type="protein sequence ID" value="PQA93449.1"/>
    <property type="molecule type" value="Genomic_DNA"/>
</dbReference>
<reference evidence="3" key="2">
    <citation type="submission" date="2017-01" db="EMBL/GenBank/DDBJ databases">
        <authorList>
            <person name="Varghese N."/>
            <person name="Submissions S."/>
        </authorList>
    </citation>
    <scope>NUCLEOTIDE SEQUENCE [LARGE SCALE GENOMIC DNA]</scope>
    <source>
        <strain evidence="3">DSM 21068</strain>
    </source>
</reference>
<protein>
    <submittedName>
        <fullName evidence="1">Catalase</fullName>
    </submittedName>
</protein>
<reference evidence="1 4" key="1">
    <citation type="submission" date="2016-11" db="EMBL/GenBank/DDBJ databases">
        <title>Whole genomes of Flavobacteriaceae.</title>
        <authorList>
            <person name="Stine C."/>
            <person name="Li C."/>
            <person name="Tadesse D."/>
        </authorList>
    </citation>
    <scope>NUCLEOTIDE SEQUENCE [LARGE SCALE GENOMIC DNA]</scope>
    <source>
        <strain evidence="1 4">DSM 21068</strain>
    </source>
</reference>
<dbReference type="Gene3D" id="2.40.180.10">
    <property type="entry name" value="Catalase core domain"/>
    <property type="match status" value="1"/>
</dbReference>
<accession>A0A1N7MMW5</accession>
<dbReference type="InterPro" id="IPR020835">
    <property type="entry name" value="Catalase_sf"/>
</dbReference>
<evidence type="ECO:0000313" key="3">
    <source>
        <dbReference type="Proteomes" id="UP000186246"/>
    </source>
</evidence>
<organism evidence="2 3">
    <name type="scientific">Chryseobacterium piscicola</name>
    <dbReference type="NCBI Taxonomy" id="551459"/>
    <lineage>
        <taxon>Bacteria</taxon>
        <taxon>Pseudomonadati</taxon>
        <taxon>Bacteroidota</taxon>
        <taxon>Flavobacteriia</taxon>
        <taxon>Flavobacteriales</taxon>
        <taxon>Weeksellaceae</taxon>
        <taxon>Chryseobacterium group</taxon>
        <taxon>Chryseobacterium</taxon>
    </lineage>
</organism>
<proteinExistence type="predicted"/>
<dbReference type="Proteomes" id="UP000238314">
    <property type="component" value="Unassembled WGS sequence"/>
</dbReference>
<dbReference type="AlphaFoldDB" id="A0A1N7MMW5"/>
<sequence>MLNPLKYNKHFDKLSYDEKMLLEEAKKSIADFVESSPEISDVNFATRNAHAKTHSVLQGVLQINSDLCTSIKYLFDKDEYDIIARLSNANMKISKKPRQIPAYGFAFKIKDEGGRTIANFPLVNFPLFPVNSPSVFLKLFTNINRFYLKKVRTFFPLIKSLYKILPSTFNRDFVSEIFKFLKKRNDFILSHEFYSVGAYRLDDKIVKIKVVPINIPSKFIRKGTNRKKIRIFFKDLDYTADVFIQICYDLKNQPINKLNVHWKNTPDVLLGRIKFEKNAILHPNSCDQELLSFNPFESAEIFQPVGKIQKLRDEAYKVSLQTRKKINKLLKYK</sequence>
<dbReference type="OrthoDB" id="1273666at2"/>
<evidence type="ECO:0000313" key="2">
    <source>
        <dbReference type="EMBL" id="SIS87475.1"/>
    </source>
</evidence>
<name>A0A1N7MMW5_9FLAO</name>
<dbReference type="STRING" id="551459.SAMN05421796_10570"/>
<keyword evidence="4" id="KW-1185">Reference proteome</keyword>
<reference evidence="2" key="3">
    <citation type="submission" date="2017-01" db="EMBL/GenBank/DDBJ databases">
        <authorList>
            <person name="Mah S.A."/>
            <person name="Swanson W.J."/>
            <person name="Moy G.W."/>
            <person name="Vacquier V.D."/>
        </authorList>
    </citation>
    <scope>NUCLEOTIDE SEQUENCE [LARGE SCALE GENOMIC DNA]</scope>
    <source>
        <strain evidence="2">DSM 21068</strain>
    </source>
</reference>
<dbReference type="Proteomes" id="UP000186246">
    <property type="component" value="Unassembled WGS sequence"/>
</dbReference>
<dbReference type="EMBL" id="FTOJ01000005">
    <property type="protein sequence ID" value="SIS87475.1"/>
    <property type="molecule type" value="Genomic_DNA"/>
</dbReference>
<dbReference type="SUPFAM" id="SSF56634">
    <property type="entry name" value="Heme-dependent catalase-like"/>
    <property type="match status" value="1"/>
</dbReference>
<evidence type="ECO:0000313" key="4">
    <source>
        <dbReference type="Proteomes" id="UP000238314"/>
    </source>
</evidence>
<gene>
    <name evidence="1" type="ORF">B0A70_09885</name>
    <name evidence="2" type="ORF">SAMN05421796_10570</name>
</gene>
<dbReference type="GO" id="GO:0020037">
    <property type="term" value="F:heme binding"/>
    <property type="evidence" value="ECO:0007669"/>
    <property type="project" value="InterPro"/>
</dbReference>